<dbReference type="PROSITE" id="PS50853">
    <property type="entry name" value="FN3"/>
    <property type="match status" value="2"/>
</dbReference>
<dbReference type="InterPro" id="IPR024079">
    <property type="entry name" value="MetalloPept_cat_dom_sf"/>
</dbReference>
<feature type="chain" id="PRO_5047501173" evidence="4">
    <location>
        <begin position="33"/>
        <end position="923"/>
    </location>
</feature>
<dbReference type="SUPFAM" id="SSF55486">
    <property type="entry name" value="Metalloproteases ('zincins'), catalytic domain"/>
    <property type="match status" value="1"/>
</dbReference>
<protein>
    <submittedName>
        <fullName evidence="6">Zinc-dependent metalloprotease family protein</fullName>
    </submittedName>
</protein>
<name>A0ABW1QSU4_9ACTN</name>
<dbReference type="Gene3D" id="2.60.120.380">
    <property type="match status" value="1"/>
</dbReference>
<keyword evidence="2" id="KW-0624">Polysaccharide degradation</keyword>
<feature type="domain" description="Fibronectin type-III" evidence="5">
    <location>
        <begin position="559"/>
        <end position="652"/>
    </location>
</feature>
<organism evidence="6 7">
    <name type="scientific">Nocardioides yefusunii</name>
    <dbReference type="NCBI Taxonomy" id="2500546"/>
    <lineage>
        <taxon>Bacteria</taxon>
        <taxon>Bacillati</taxon>
        <taxon>Actinomycetota</taxon>
        <taxon>Actinomycetes</taxon>
        <taxon>Propionibacteriales</taxon>
        <taxon>Nocardioidaceae</taxon>
        <taxon>Nocardioides</taxon>
    </lineage>
</organism>
<dbReference type="EMBL" id="JBHSQI010000002">
    <property type="protein sequence ID" value="MFC6152561.1"/>
    <property type="molecule type" value="Genomic_DNA"/>
</dbReference>
<keyword evidence="1" id="KW-0326">Glycosidase</keyword>
<keyword evidence="4" id="KW-0732">Signal</keyword>
<sequence>MTKASNFLRFSPRLAAGIAAALVGGTVPFALTDDIPHPPSTTAAATPVVETPVVETPVVRLDSPVSGVEAVEALGGAESDALAAVADAHGLEPERLAATLAADPTVHVNTEGRLFVADDLATHAAQHGDTDVDGHAHDATPSPATAHAETIPGTGAADAGTWLATRAPASEWAGVAGPGRFTSEQGPHAPLASTFALHSNPGAARTLFLDVDGHDLTGTGWGGGYDVTDAEVATFHEGWDPAGDGPAFSASERTLLQEVWARVAEDYAAFDVDVTTQDPGTAALTRSSASDTVYGARALFSDSAALAQARTGSTSQNGTVGIAYVGTFSTVASKYQIAPALVMTGKMRGYDADTLAWTASHEFGHNLGLWHTFDTTNPLGSEDDSSALHTRTMDYANSRALSVFSQPERGVMETNGLPLRRDEAGDTATTARALDLPNVNATITSGTDEDWYALSGCTDLRARAVVAGTTPGLDVAVEIRDASGALLGTDSPVTTVGAKHRNNGVDADVHHSFDTASSAFVVVRGAGSRDGADGEEYPRSHVVGGYTLDVTGCDAALTAPSAPRELKAVTGGATSPDGTTVTWEAPSARGGAEPAYDVSVAGHRTVRLPAGTTSYTVSDADVSTPVTVKVRAAHAGGTSPWTTVTSEGAPLAPLHASAVRNSDGTWTIRTVRDPRSPGTSGRIWFRTSSAGTTPNAYHDSVHYEDAHTVPSTYLAAGMTTRVEVQDTARGRTQTRSYTVRETAVAPGVPTSVGATAEGDSLHVTWALPTDDGGEFAHYRVRVDAGEWVDLDGYTFEHTFTGLGLGTHVVEVLATHTAGSSPAVTVVAGAAGGADAVPGAPREVTVEDTGDAPVVAWEAPRGGASTVDAWSVSVGNQTVQVPAHVRHLVLTGMHASSDLRVSVSAVSALGTPGPARTATLLSGH</sequence>
<dbReference type="Pfam" id="PF13582">
    <property type="entry name" value="Reprolysin_3"/>
    <property type="match status" value="1"/>
</dbReference>
<dbReference type="GO" id="GO:0008237">
    <property type="term" value="F:metallopeptidase activity"/>
    <property type="evidence" value="ECO:0007669"/>
    <property type="project" value="UniProtKB-KW"/>
</dbReference>
<keyword evidence="6" id="KW-0482">Metalloprotease</keyword>
<evidence type="ECO:0000313" key="6">
    <source>
        <dbReference type="EMBL" id="MFC6152561.1"/>
    </source>
</evidence>
<keyword evidence="2" id="KW-0119">Carbohydrate metabolism</keyword>
<gene>
    <name evidence="6" type="ORF">ACFPWU_02645</name>
</gene>
<evidence type="ECO:0000256" key="1">
    <source>
        <dbReference type="ARBA" id="ARBA00023295"/>
    </source>
</evidence>
<dbReference type="CDD" id="cd00063">
    <property type="entry name" value="FN3"/>
    <property type="match status" value="2"/>
</dbReference>
<evidence type="ECO:0000259" key="5">
    <source>
        <dbReference type="PROSITE" id="PS50853"/>
    </source>
</evidence>
<dbReference type="Gene3D" id="3.40.390.10">
    <property type="entry name" value="Collagenase (Catalytic Domain)"/>
    <property type="match status" value="1"/>
</dbReference>
<keyword evidence="6" id="KW-0645">Protease</keyword>
<evidence type="ECO:0000256" key="2">
    <source>
        <dbReference type="ARBA" id="ARBA00023326"/>
    </source>
</evidence>
<keyword evidence="6" id="KW-0378">Hydrolase</keyword>
<evidence type="ECO:0000256" key="4">
    <source>
        <dbReference type="SAM" id="SignalP"/>
    </source>
</evidence>
<proteinExistence type="predicted"/>
<comment type="caution">
    <text evidence="6">The sequence shown here is derived from an EMBL/GenBank/DDBJ whole genome shotgun (WGS) entry which is preliminary data.</text>
</comment>
<feature type="region of interest" description="Disordered" evidence="3">
    <location>
        <begin position="127"/>
        <end position="149"/>
    </location>
</feature>
<feature type="signal peptide" evidence="4">
    <location>
        <begin position="1"/>
        <end position="32"/>
    </location>
</feature>
<accession>A0ABW1QSU4</accession>
<dbReference type="SMART" id="SM00060">
    <property type="entry name" value="FN3"/>
    <property type="match status" value="3"/>
</dbReference>
<feature type="domain" description="Fibronectin type-III" evidence="5">
    <location>
        <begin position="836"/>
        <end position="923"/>
    </location>
</feature>
<evidence type="ECO:0000313" key="7">
    <source>
        <dbReference type="Proteomes" id="UP001596098"/>
    </source>
</evidence>
<keyword evidence="7" id="KW-1185">Reference proteome</keyword>
<dbReference type="RefSeq" id="WP_128219771.1">
    <property type="nucleotide sequence ID" value="NZ_CP034929.1"/>
</dbReference>
<dbReference type="Proteomes" id="UP001596098">
    <property type="component" value="Unassembled WGS sequence"/>
</dbReference>
<evidence type="ECO:0000256" key="3">
    <source>
        <dbReference type="SAM" id="MobiDB-lite"/>
    </source>
</evidence>
<feature type="compositionally biased region" description="Basic and acidic residues" evidence="3">
    <location>
        <begin position="127"/>
        <end position="138"/>
    </location>
</feature>
<dbReference type="Gene3D" id="2.60.40.10">
    <property type="entry name" value="Immunoglobulins"/>
    <property type="match status" value="3"/>
</dbReference>
<dbReference type="InterPro" id="IPR003961">
    <property type="entry name" value="FN3_dom"/>
</dbReference>
<dbReference type="InterPro" id="IPR036116">
    <property type="entry name" value="FN3_sf"/>
</dbReference>
<dbReference type="InterPro" id="IPR013783">
    <property type="entry name" value="Ig-like_fold"/>
</dbReference>
<dbReference type="SUPFAM" id="SSF49265">
    <property type="entry name" value="Fibronectin type III"/>
    <property type="match status" value="2"/>
</dbReference>
<reference evidence="7" key="1">
    <citation type="journal article" date="2019" name="Int. J. Syst. Evol. Microbiol.">
        <title>The Global Catalogue of Microorganisms (GCM) 10K type strain sequencing project: providing services to taxonomists for standard genome sequencing and annotation.</title>
        <authorList>
            <consortium name="The Broad Institute Genomics Platform"/>
            <consortium name="The Broad Institute Genome Sequencing Center for Infectious Disease"/>
            <person name="Wu L."/>
            <person name="Ma J."/>
        </authorList>
    </citation>
    <scope>NUCLEOTIDE SEQUENCE [LARGE SCALE GENOMIC DNA]</scope>
    <source>
        <strain evidence="7">DFY28</strain>
    </source>
</reference>